<dbReference type="Gene3D" id="3.40.33.10">
    <property type="entry name" value="CAP"/>
    <property type="match status" value="2"/>
</dbReference>
<dbReference type="RefSeq" id="XP_020911339.1">
    <property type="nucleotide sequence ID" value="XM_021055680.2"/>
</dbReference>
<dbReference type="InterPro" id="IPR035940">
    <property type="entry name" value="CAP_sf"/>
</dbReference>
<dbReference type="GO" id="GO:0005576">
    <property type="term" value="C:extracellular region"/>
    <property type="evidence" value="ECO:0007669"/>
    <property type="project" value="InterPro"/>
</dbReference>
<evidence type="ECO:0000256" key="1">
    <source>
        <dbReference type="SAM" id="MobiDB-lite"/>
    </source>
</evidence>
<accession>A0A913XYP7</accession>
<feature type="domain" description="SCP" evidence="2">
    <location>
        <begin position="4"/>
        <end position="134"/>
    </location>
</feature>
<evidence type="ECO:0000259" key="2">
    <source>
        <dbReference type="SMART" id="SM00198"/>
    </source>
</evidence>
<dbReference type="RefSeq" id="XP_028517980.1">
    <property type="nucleotide sequence ID" value="XM_028662179.1"/>
</dbReference>
<dbReference type="RefSeq" id="XP_020911338.1">
    <property type="nucleotide sequence ID" value="XM_021055679.2"/>
</dbReference>
<protein>
    <recommendedName>
        <fullName evidence="2">SCP domain-containing protein</fullName>
    </recommendedName>
</protein>
<sequence>MPNKFQKECLDAHNEYRSQHGAPGMKWSAKLASDCEKWARELARKNTLQHSSGDYGENLAFASGYELTGKRSSEMWYEEISKYRFNNPGFSSGTGHFTQLVWIGSREMGVAKAASSSGAQYVVARYYPAGNVLGAFPANVKPRGAKVDKNAKPAGNDKSRGGGSAAPASNKPQSSREFKNDILKAHNEYRSLHGVKSLKWNSKLASEAQSWAENLAQRNCIQHSSARDYGESIAYMSGAPLTGRKATDMWYEEVDKYRFNNPGFSSGTGHFTQVVWASTTEMGSGKATSSTGAQFVVTRYTPPGNVVGQFPDNVKPRSPGGTNGEKSCCVIL</sequence>
<dbReference type="EnsemblMetazoa" id="XM_021055680.2">
    <property type="protein sequence ID" value="XP_020911339.1"/>
    <property type="gene ID" value="LOC110249098"/>
</dbReference>
<evidence type="ECO:0000313" key="3">
    <source>
        <dbReference type="EnsemblMetazoa" id="XP_020911338.1"/>
    </source>
</evidence>
<dbReference type="GeneID" id="110249098"/>
<dbReference type="AlphaFoldDB" id="A0A913XYP7"/>
<keyword evidence="4" id="KW-1185">Reference proteome</keyword>
<dbReference type="Pfam" id="PF00188">
    <property type="entry name" value="CAP"/>
    <property type="match status" value="2"/>
</dbReference>
<name>A0A913XYP7_EXADI</name>
<dbReference type="OMA" id="HRANIDY"/>
<dbReference type="InterPro" id="IPR018244">
    <property type="entry name" value="Allrgn_V5/Tpx1_CS"/>
</dbReference>
<reference evidence="3" key="1">
    <citation type="submission" date="2022-11" db="UniProtKB">
        <authorList>
            <consortium name="EnsemblMetazoa"/>
        </authorList>
    </citation>
    <scope>IDENTIFICATION</scope>
</reference>
<dbReference type="InterPro" id="IPR014044">
    <property type="entry name" value="CAP_dom"/>
</dbReference>
<feature type="compositionally biased region" description="Basic and acidic residues" evidence="1">
    <location>
        <begin position="145"/>
        <end position="160"/>
    </location>
</feature>
<proteinExistence type="predicted"/>
<dbReference type="SUPFAM" id="SSF55797">
    <property type="entry name" value="PR-1-like"/>
    <property type="match status" value="2"/>
</dbReference>
<dbReference type="OrthoDB" id="337038at2759"/>
<feature type="domain" description="SCP" evidence="2">
    <location>
        <begin position="177"/>
        <end position="308"/>
    </location>
</feature>
<dbReference type="EnsemblMetazoa" id="XM_021055679.2">
    <property type="protein sequence ID" value="XP_020911338.1"/>
    <property type="gene ID" value="LOC110249098"/>
</dbReference>
<evidence type="ECO:0000313" key="4">
    <source>
        <dbReference type="Proteomes" id="UP000887567"/>
    </source>
</evidence>
<dbReference type="KEGG" id="epa:110249098"/>
<dbReference type="PANTHER" id="PTHR10334">
    <property type="entry name" value="CYSTEINE-RICH SECRETORY PROTEIN-RELATED"/>
    <property type="match status" value="1"/>
</dbReference>
<organism evidence="3 4">
    <name type="scientific">Exaiptasia diaphana</name>
    <name type="common">Tropical sea anemone</name>
    <name type="synonym">Aiptasia pulchella</name>
    <dbReference type="NCBI Taxonomy" id="2652724"/>
    <lineage>
        <taxon>Eukaryota</taxon>
        <taxon>Metazoa</taxon>
        <taxon>Cnidaria</taxon>
        <taxon>Anthozoa</taxon>
        <taxon>Hexacorallia</taxon>
        <taxon>Actiniaria</taxon>
        <taxon>Aiptasiidae</taxon>
        <taxon>Exaiptasia</taxon>
    </lineage>
</organism>
<dbReference type="PROSITE" id="PS01009">
    <property type="entry name" value="CRISP_1"/>
    <property type="match status" value="2"/>
</dbReference>
<dbReference type="Proteomes" id="UP000887567">
    <property type="component" value="Unplaced"/>
</dbReference>
<dbReference type="PRINTS" id="PR00837">
    <property type="entry name" value="V5TPXLIKE"/>
</dbReference>
<dbReference type="SMART" id="SM00198">
    <property type="entry name" value="SCP"/>
    <property type="match status" value="2"/>
</dbReference>
<dbReference type="FunFam" id="3.40.33.10:FF:000002">
    <property type="entry name" value="Golgi-associated plant pathogenesis-related protein 1"/>
    <property type="match status" value="2"/>
</dbReference>
<dbReference type="EnsemblMetazoa" id="XM_028662179.1">
    <property type="protein sequence ID" value="XP_028517980.1"/>
    <property type="gene ID" value="LOC110249098"/>
</dbReference>
<dbReference type="InterPro" id="IPR034113">
    <property type="entry name" value="SCP_GAPR1-like"/>
</dbReference>
<feature type="region of interest" description="Disordered" evidence="1">
    <location>
        <begin position="144"/>
        <end position="176"/>
    </location>
</feature>
<dbReference type="CDD" id="cd05382">
    <property type="entry name" value="CAP_GAPR1-like"/>
    <property type="match status" value="2"/>
</dbReference>
<dbReference type="InterPro" id="IPR001283">
    <property type="entry name" value="CRISP-related"/>
</dbReference>